<feature type="region of interest" description="Disordered" evidence="1">
    <location>
        <begin position="1"/>
        <end position="30"/>
    </location>
</feature>
<accession>A0AAV4N445</accession>
<sequence>MHGNVLSNKKSPEKPPCRGDLSPPSVHPKHLTRQDVHVEIEARAPPLTRDFSFIVLSDLFLLLCLSF</sequence>
<gene>
    <name evidence="2" type="ORF">CEXT_670981</name>
</gene>
<dbReference type="EMBL" id="BPLR01020501">
    <property type="protein sequence ID" value="GIX79487.1"/>
    <property type="molecule type" value="Genomic_DNA"/>
</dbReference>
<reference evidence="2 3" key="1">
    <citation type="submission" date="2021-06" db="EMBL/GenBank/DDBJ databases">
        <title>Caerostris extrusa draft genome.</title>
        <authorList>
            <person name="Kono N."/>
            <person name="Arakawa K."/>
        </authorList>
    </citation>
    <scope>NUCLEOTIDE SEQUENCE [LARGE SCALE GENOMIC DNA]</scope>
</reference>
<evidence type="ECO:0000313" key="2">
    <source>
        <dbReference type="EMBL" id="GIX79487.1"/>
    </source>
</evidence>
<keyword evidence="3" id="KW-1185">Reference proteome</keyword>
<dbReference type="AlphaFoldDB" id="A0AAV4N445"/>
<evidence type="ECO:0000256" key="1">
    <source>
        <dbReference type="SAM" id="MobiDB-lite"/>
    </source>
</evidence>
<name>A0AAV4N445_CAEEX</name>
<comment type="caution">
    <text evidence="2">The sequence shown here is derived from an EMBL/GenBank/DDBJ whole genome shotgun (WGS) entry which is preliminary data.</text>
</comment>
<organism evidence="2 3">
    <name type="scientific">Caerostris extrusa</name>
    <name type="common">Bark spider</name>
    <name type="synonym">Caerostris bankana</name>
    <dbReference type="NCBI Taxonomy" id="172846"/>
    <lineage>
        <taxon>Eukaryota</taxon>
        <taxon>Metazoa</taxon>
        <taxon>Ecdysozoa</taxon>
        <taxon>Arthropoda</taxon>
        <taxon>Chelicerata</taxon>
        <taxon>Arachnida</taxon>
        <taxon>Araneae</taxon>
        <taxon>Araneomorphae</taxon>
        <taxon>Entelegynae</taxon>
        <taxon>Araneoidea</taxon>
        <taxon>Araneidae</taxon>
        <taxon>Caerostris</taxon>
    </lineage>
</organism>
<protein>
    <submittedName>
        <fullName evidence="2">Uncharacterized protein</fullName>
    </submittedName>
</protein>
<proteinExistence type="predicted"/>
<dbReference type="Proteomes" id="UP001054945">
    <property type="component" value="Unassembled WGS sequence"/>
</dbReference>
<evidence type="ECO:0000313" key="3">
    <source>
        <dbReference type="Proteomes" id="UP001054945"/>
    </source>
</evidence>